<dbReference type="Pfam" id="PF01636">
    <property type="entry name" value="APH"/>
    <property type="match status" value="1"/>
</dbReference>
<dbReference type="EMBL" id="JBFTWV010000153">
    <property type="protein sequence ID" value="KAL2785160.1"/>
    <property type="molecule type" value="Genomic_DNA"/>
</dbReference>
<evidence type="ECO:0000256" key="5">
    <source>
        <dbReference type="ARBA" id="ARBA00023128"/>
    </source>
</evidence>
<dbReference type="PANTHER" id="PTHR36091:SF1">
    <property type="entry name" value="ALTERED INHERITANCE OF MITOCHONDRIA PROTEIN 9, MITOCHONDRIAL"/>
    <property type="match status" value="1"/>
</dbReference>
<reference evidence="8 9" key="1">
    <citation type="submission" date="2024-07" db="EMBL/GenBank/DDBJ databases">
        <title>Section-level genome sequencing and comparative genomics of Aspergillus sections Usti and Cavernicolus.</title>
        <authorList>
            <consortium name="Lawrence Berkeley National Laboratory"/>
            <person name="Nybo J.L."/>
            <person name="Vesth T.C."/>
            <person name="Theobald S."/>
            <person name="Frisvad J.C."/>
            <person name="Larsen T.O."/>
            <person name="Kjaerboelling I."/>
            <person name="Rothschild-Mancinelli K."/>
            <person name="Lyhne E.K."/>
            <person name="Kogle M.E."/>
            <person name="Barry K."/>
            <person name="Clum A."/>
            <person name="Na H."/>
            <person name="Ledsgaard L."/>
            <person name="Lin J."/>
            <person name="Lipzen A."/>
            <person name="Kuo A."/>
            <person name="Riley R."/>
            <person name="Mondo S."/>
            <person name="Labutti K."/>
            <person name="Haridas S."/>
            <person name="Pangalinan J."/>
            <person name="Salamov A.A."/>
            <person name="Simmons B.A."/>
            <person name="Magnuson J.K."/>
            <person name="Chen J."/>
            <person name="Drula E."/>
            <person name="Henrissat B."/>
            <person name="Wiebenga A."/>
            <person name="Lubbers R.J."/>
            <person name="Gomes A.C."/>
            <person name="Makela M.R."/>
            <person name="Stajich J."/>
            <person name="Grigoriev I.V."/>
            <person name="Mortensen U.H."/>
            <person name="De Vries R.P."/>
            <person name="Baker S.E."/>
            <person name="Andersen M.R."/>
        </authorList>
    </citation>
    <scope>NUCLEOTIDE SEQUENCE [LARGE SCALE GENOMIC DNA]</scope>
    <source>
        <strain evidence="8 9">CBS 209.92</strain>
    </source>
</reference>
<dbReference type="SUPFAM" id="SSF56112">
    <property type="entry name" value="Protein kinase-like (PK-like)"/>
    <property type="match status" value="1"/>
</dbReference>
<dbReference type="Proteomes" id="UP001610563">
    <property type="component" value="Unassembled WGS sequence"/>
</dbReference>
<comment type="subcellular location">
    <subcellularLocation>
        <location evidence="1">Mitochondrion</location>
    </subcellularLocation>
</comment>
<gene>
    <name evidence="8" type="ORF">BJX66DRAFT_329473</name>
</gene>
<dbReference type="InterPro" id="IPR011009">
    <property type="entry name" value="Kinase-like_dom_sf"/>
</dbReference>
<evidence type="ECO:0000259" key="7">
    <source>
        <dbReference type="Pfam" id="PF01636"/>
    </source>
</evidence>
<sequence length="479" mass="54340">MPRTVRCPIPGTLWERPMGMAFCSHYHPVFLRRDKLEVDARYMRFNFPALCRKVMELSPAASAITDCHKIEGGFNRVFIFTLDNGNRLVARFPFRFTGPAKLSTLSEVSTIRYLQQKTTIPIPNLVDWNHDAHHSKNPAGSEYMIMEHASGVPLIEKWDGMAGNEKVNCIRSVNKAMKEASDLQFPAKPLDTGFCFGPHCGTRCWDDDVRGAKYYQNVKPNHGPWRTICEFSDGLIDAGLSRVPPTDNVPDKQPAYHGSPEAHIALLKTARSVLKQMALDPQIQKYRKPLLFHPDLHKRNIFVSEDDPTVIAAIIDWQDNEILKQAFDLTSQYYTPQLAGPRLVDESLFRPFLYSYRTWRDGTVALRQELIETARLWHDLGLGGSCPYPSPSSGELAKHMKEYKLFEAAQELRVGMYSVINTGDGGWVPTDQWEAAHGANKELYHGALEAVLTNPDVDEDEPVQDEETLRSIWPFDLPQ</sequence>
<dbReference type="InterPro" id="IPR002575">
    <property type="entry name" value="Aminoglycoside_PTrfase"/>
</dbReference>
<organism evidence="8 9">
    <name type="scientific">Aspergillus keveii</name>
    <dbReference type="NCBI Taxonomy" id="714993"/>
    <lineage>
        <taxon>Eukaryota</taxon>
        <taxon>Fungi</taxon>
        <taxon>Dikarya</taxon>
        <taxon>Ascomycota</taxon>
        <taxon>Pezizomycotina</taxon>
        <taxon>Eurotiomycetes</taxon>
        <taxon>Eurotiomycetidae</taxon>
        <taxon>Eurotiales</taxon>
        <taxon>Aspergillaceae</taxon>
        <taxon>Aspergillus</taxon>
        <taxon>Aspergillus subgen. Nidulantes</taxon>
    </lineage>
</organism>
<evidence type="ECO:0000256" key="4">
    <source>
        <dbReference type="ARBA" id="ARBA00022946"/>
    </source>
</evidence>
<comment type="caution">
    <text evidence="8">The sequence shown here is derived from an EMBL/GenBank/DDBJ whole genome shotgun (WGS) entry which is preliminary data.</text>
</comment>
<evidence type="ECO:0000256" key="2">
    <source>
        <dbReference type="ARBA" id="ARBA00005543"/>
    </source>
</evidence>
<accession>A0ABR4FPI8</accession>
<evidence type="ECO:0000256" key="3">
    <source>
        <dbReference type="ARBA" id="ARBA00016197"/>
    </source>
</evidence>
<evidence type="ECO:0000256" key="6">
    <source>
        <dbReference type="ARBA" id="ARBA00031849"/>
    </source>
</evidence>
<evidence type="ECO:0000313" key="8">
    <source>
        <dbReference type="EMBL" id="KAL2785160.1"/>
    </source>
</evidence>
<evidence type="ECO:0000313" key="9">
    <source>
        <dbReference type="Proteomes" id="UP001610563"/>
    </source>
</evidence>
<evidence type="ECO:0000256" key="1">
    <source>
        <dbReference type="ARBA" id="ARBA00004173"/>
    </source>
</evidence>
<proteinExistence type="inferred from homology"/>
<keyword evidence="9" id="KW-1185">Reference proteome</keyword>
<comment type="similarity">
    <text evidence="2">Belongs to the AIM9 family.</text>
</comment>
<dbReference type="Gene3D" id="3.90.1200.10">
    <property type="match status" value="1"/>
</dbReference>
<protein>
    <recommendedName>
        <fullName evidence="3">Altered inheritance of mitochondria protein 9, mitochondrial</fullName>
    </recommendedName>
    <alternativeName>
        <fullName evidence="6">Found in mitochondrial proteome protein 29</fullName>
    </alternativeName>
</protein>
<dbReference type="PANTHER" id="PTHR36091">
    <property type="entry name" value="ALTERED INHERITANCE OF MITOCHONDRIA PROTEIN 9, MITOCHONDRIAL"/>
    <property type="match status" value="1"/>
</dbReference>
<feature type="domain" description="Aminoglycoside phosphotransferase" evidence="7">
    <location>
        <begin position="71"/>
        <end position="347"/>
    </location>
</feature>
<keyword evidence="4" id="KW-0809">Transit peptide</keyword>
<name>A0ABR4FPI8_9EURO</name>
<dbReference type="InterPro" id="IPR051035">
    <property type="entry name" value="Mito_inheritance_9"/>
</dbReference>
<keyword evidence="5" id="KW-0496">Mitochondrion</keyword>